<comment type="similarity">
    <text evidence="1">Belongs to the thiamine-monophosphate kinase family.</text>
</comment>
<feature type="binding site" evidence="1">
    <location>
        <begin position="129"/>
        <end position="130"/>
    </location>
    <ligand>
        <name>ATP</name>
        <dbReference type="ChEBI" id="CHEBI:30616"/>
    </ligand>
</feature>
<accession>A0A1I2G2S4</accession>
<feature type="binding site" evidence="1">
    <location>
        <position position="82"/>
    </location>
    <ligand>
        <name>Mg(2+)</name>
        <dbReference type="ChEBI" id="CHEBI:18420"/>
        <label>4</label>
    </ligand>
</feature>
<evidence type="ECO:0000259" key="2">
    <source>
        <dbReference type="Pfam" id="PF00586"/>
    </source>
</evidence>
<dbReference type="RefSeq" id="WP_093377127.1">
    <property type="nucleotide sequence ID" value="NZ_BNAN01000002.1"/>
</dbReference>
<dbReference type="InterPro" id="IPR006283">
    <property type="entry name" value="ThiL-like"/>
</dbReference>
<comment type="catalytic activity">
    <reaction evidence="1">
        <text>thiamine phosphate + ATP = thiamine diphosphate + ADP</text>
        <dbReference type="Rhea" id="RHEA:15913"/>
        <dbReference type="ChEBI" id="CHEBI:30616"/>
        <dbReference type="ChEBI" id="CHEBI:37575"/>
        <dbReference type="ChEBI" id="CHEBI:58937"/>
        <dbReference type="ChEBI" id="CHEBI:456216"/>
        <dbReference type="EC" id="2.7.4.16"/>
    </reaction>
</comment>
<feature type="binding site" evidence="1">
    <location>
        <position position="53"/>
    </location>
    <ligand>
        <name>Mg(2+)</name>
        <dbReference type="ChEBI" id="CHEBI:18420"/>
        <label>1</label>
    </ligand>
</feature>
<keyword evidence="1 3" id="KW-0418">Kinase</keyword>
<reference evidence="4" key="1">
    <citation type="submission" date="2016-10" db="EMBL/GenBank/DDBJ databases">
        <authorList>
            <person name="Varghese N."/>
            <person name="Submissions S."/>
        </authorList>
    </citation>
    <scope>NUCLEOTIDE SEQUENCE [LARGE SCALE GENOMIC DNA]</scope>
    <source>
        <strain evidence="4">DSM 19083</strain>
    </source>
</reference>
<feature type="binding site" evidence="1">
    <location>
        <position position="130"/>
    </location>
    <ligand>
        <name>Mg(2+)</name>
        <dbReference type="ChEBI" id="CHEBI:18420"/>
        <label>1</label>
    </ligand>
</feature>
<dbReference type="InterPro" id="IPR036676">
    <property type="entry name" value="PurM-like_C_sf"/>
</dbReference>
<dbReference type="InterPro" id="IPR016188">
    <property type="entry name" value="PurM-like_N"/>
</dbReference>
<dbReference type="GO" id="GO:0009229">
    <property type="term" value="P:thiamine diphosphate biosynthetic process"/>
    <property type="evidence" value="ECO:0007669"/>
    <property type="project" value="UniProtKB-UniRule"/>
</dbReference>
<dbReference type="PIRSF" id="PIRSF005303">
    <property type="entry name" value="Thiam_monoph_kin"/>
    <property type="match status" value="1"/>
</dbReference>
<feature type="binding site" evidence="1">
    <location>
        <position position="52"/>
    </location>
    <ligand>
        <name>Mg(2+)</name>
        <dbReference type="ChEBI" id="CHEBI:18420"/>
        <label>1</label>
    </ligand>
</feature>
<feature type="binding site" evidence="1">
    <location>
        <position position="82"/>
    </location>
    <ligand>
        <name>Mg(2+)</name>
        <dbReference type="ChEBI" id="CHEBI:18420"/>
        <label>3</label>
    </ligand>
</feature>
<comment type="caution">
    <text evidence="1">Lacks conserved residue(s) required for the propagation of feature annotation.</text>
</comment>
<dbReference type="SUPFAM" id="SSF55326">
    <property type="entry name" value="PurM N-terminal domain-like"/>
    <property type="match status" value="1"/>
</dbReference>
<dbReference type="Proteomes" id="UP000198520">
    <property type="component" value="Unassembled WGS sequence"/>
</dbReference>
<dbReference type="UniPathway" id="UPA00060">
    <property type="reaction ID" value="UER00142"/>
</dbReference>
<feature type="binding site" evidence="1">
    <location>
        <position position="221"/>
    </location>
    <ligand>
        <name>ATP</name>
        <dbReference type="ChEBI" id="CHEBI:30616"/>
    </ligand>
</feature>
<gene>
    <name evidence="1" type="primary">thiL</name>
    <name evidence="3" type="ORF">SAMN04488035_1691</name>
</gene>
<organism evidence="3 4">
    <name type="scientific">Flavimobilis marinus</name>
    <dbReference type="NCBI Taxonomy" id="285351"/>
    <lineage>
        <taxon>Bacteria</taxon>
        <taxon>Bacillati</taxon>
        <taxon>Actinomycetota</taxon>
        <taxon>Actinomycetes</taxon>
        <taxon>Micrococcales</taxon>
        <taxon>Jonesiaceae</taxon>
        <taxon>Flavimobilis</taxon>
    </lineage>
</organism>
<keyword evidence="1" id="KW-0784">Thiamine biosynthesis</keyword>
<feature type="binding site" evidence="1">
    <location>
        <position position="53"/>
    </location>
    <ligand>
        <name>Mg(2+)</name>
        <dbReference type="ChEBI" id="CHEBI:18420"/>
        <label>2</label>
    </ligand>
</feature>
<feature type="binding site" evidence="1">
    <location>
        <position position="82"/>
    </location>
    <ligand>
        <name>Mg(2+)</name>
        <dbReference type="ChEBI" id="CHEBI:18420"/>
        <label>2</label>
    </ligand>
</feature>
<feature type="binding site" evidence="1">
    <location>
        <position position="37"/>
    </location>
    <ligand>
        <name>Mg(2+)</name>
        <dbReference type="ChEBI" id="CHEBI:18420"/>
        <label>4</label>
    </ligand>
</feature>
<dbReference type="InterPro" id="IPR036921">
    <property type="entry name" value="PurM-like_N_sf"/>
</dbReference>
<feature type="binding site" evidence="1">
    <location>
        <position position="51"/>
    </location>
    <ligand>
        <name>Mg(2+)</name>
        <dbReference type="ChEBI" id="CHEBI:18420"/>
        <label>4</label>
    </ligand>
</feature>
<dbReference type="GO" id="GO:0009228">
    <property type="term" value="P:thiamine biosynthetic process"/>
    <property type="evidence" value="ECO:0007669"/>
    <property type="project" value="UniProtKB-KW"/>
</dbReference>
<feature type="binding site" evidence="1">
    <location>
        <position position="155"/>
    </location>
    <ligand>
        <name>ATP</name>
        <dbReference type="ChEBI" id="CHEBI:30616"/>
    </ligand>
</feature>
<comment type="miscellaneous">
    <text evidence="1">Reaction mechanism of ThiL seems to utilize a direct, inline transfer of the gamma-phosphate of ATP to TMP rather than a phosphorylated enzyme intermediate.</text>
</comment>
<dbReference type="NCBIfam" id="NF004351">
    <property type="entry name" value="PRK05731.1-4"/>
    <property type="match status" value="1"/>
</dbReference>
<keyword evidence="1" id="KW-0460">Magnesium</keyword>
<dbReference type="AlphaFoldDB" id="A0A1I2G2S4"/>
<dbReference type="GO" id="GO:0000287">
    <property type="term" value="F:magnesium ion binding"/>
    <property type="evidence" value="ECO:0007669"/>
    <property type="project" value="UniProtKB-UniRule"/>
</dbReference>
<feature type="binding site" evidence="1">
    <location>
        <position position="273"/>
    </location>
    <ligand>
        <name>substrate</name>
    </ligand>
</feature>
<keyword evidence="1" id="KW-0547">Nucleotide-binding</keyword>
<dbReference type="NCBIfam" id="TIGR01379">
    <property type="entry name" value="thiL"/>
    <property type="match status" value="1"/>
</dbReference>
<evidence type="ECO:0000313" key="3">
    <source>
        <dbReference type="EMBL" id="SFF11852.1"/>
    </source>
</evidence>
<comment type="pathway">
    <text evidence="1">Cofactor biosynthesis; thiamine diphosphate biosynthesis; thiamine diphosphate from thiamine phosphate: step 1/1.</text>
</comment>
<dbReference type="HAMAP" id="MF_02128">
    <property type="entry name" value="TMP_kinase"/>
    <property type="match status" value="1"/>
</dbReference>
<feature type="binding site" evidence="1">
    <location>
        <position position="37"/>
    </location>
    <ligand>
        <name>Mg(2+)</name>
        <dbReference type="ChEBI" id="CHEBI:18420"/>
        <label>3</label>
    </ligand>
</feature>
<keyword evidence="4" id="KW-1185">Reference proteome</keyword>
<dbReference type="PANTHER" id="PTHR30270:SF0">
    <property type="entry name" value="THIAMINE-MONOPHOSPHATE KINASE"/>
    <property type="match status" value="1"/>
</dbReference>
<dbReference type="PANTHER" id="PTHR30270">
    <property type="entry name" value="THIAMINE-MONOPHOSPHATE KINASE"/>
    <property type="match status" value="1"/>
</dbReference>
<keyword evidence="1" id="KW-0067">ATP-binding</keyword>
<feature type="binding site" evidence="1">
    <location>
        <position position="60"/>
    </location>
    <ligand>
        <name>substrate</name>
    </ligand>
</feature>
<feature type="binding site" evidence="1">
    <location>
        <position position="322"/>
    </location>
    <ligand>
        <name>substrate</name>
    </ligand>
</feature>
<comment type="function">
    <text evidence="1">Catalyzes the ATP-dependent phosphorylation of thiamine-monophosphate (TMP) to form thiamine-pyrophosphate (TPP), the active form of vitamin B1.</text>
</comment>
<name>A0A1I2G2S4_9MICO</name>
<dbReference type="SUPFAM" id="SSF56042">
    <property type="entry name" value="PurM C-terminal domain-like"/>
    <property type="match status" value="1"/>
</dbReference>
<dbReference type="CDD" id="cd02194">
    <property type="entry name" value="ThiL"/>
    <property type="match status" value="1"/>
</dbReference>
<evidence type="ECO:0000313" key="4">
    <source>
        <dbReference type="Proteomes" id="UP000198520"/>
    </source>
</evidence>
<proteinExistence type="inferred from homology"/>
<evidence type="ECO:0000256" key="1">
    <source>
        <dbReference type="HAMAP-Rule" id="MF_02128"/>
    </source>
</evidence>
<dbReference type="STRING" id="285351.SAMN04488035_1691"/>
<dbReference type="Gene3D" id="3.30.1330.10">
    <property type="entry name" value="PurM-like, N-terminal domain"/>
    <property type="match status" value="1"/>
</dbReference>
<dbReference type="Pfam" id="PF00586">
    <property type="entry name" value="AIRS"/>
    <property type="match status" value="1"/>
</dbReference>
<protein>
    <recommendedName>
        <fullName evidence="1">Thiamine-monophosphate kinase</fullName>
        <shortName evidence="1">TMP kinase</shortName>
        <shortName evidence="1">Thiamine-phosphate kinase</shortName>
        <ecNumber evidence="1">2.7.4.16</ecNumber>
    </recommendedName>
</protein>
<keyword evidence="1" id="KW-0808">Transferase</keyword>
<sequence length="328" mass="33216">MTSATPRVRDLSESELLAQIFPQLPRGGATILGPGDDCAIVRAPDGRVVISTDVLVEGRHFRRDWSQGYDVGWRAAMANLADIAAMGAVPTSVVVALVVPGDLEAAWVVDLARGLGDACGTYDVGVVGGDLSGGDTVVVSVTVHGDLEGRAPVPRSGARPGDVVAHAGVRGWSAAGLALLSAGAATDAPSALLAGFLRPDPPVRAGRAAGVAGATAMLDVSDGLVLDAGRIAQASDVVVDLSLGALGDDVAQLADAAARVGADAATWVLTGGEDHGMLATFPADVALPVPFRAIGAVRRSDDEVRAGTVLVDGQPWHGAAGWDHFARR</sequence>
<dbReference type="EC" id="2.7.4.16" evidence="1"/>
<dbReference type="GO" id="GO:0009030">
    <property type="term" value="F:thiamine-phosphate kinase activity"/>
    <property type="evidence" value="ECO:0007669"/>
    <property type="project" value="UniProtKB-UniRule"/>
</dbReference>
<feature type="binding site" evidence="1">
    <location>
        <position position="222"/>
    </location>
    <ligand>
        <name>Mg(2+)</name>
        <dbReference type="ChEBI" id="CHEBI:18420"/>
        <label>5</label>
    </ligand>
</feature>
<dbReference type="Gene3D" id="3.90.650.10">
    <property type="entry name" value="PurM-like C-terminal domain"/>
    <property type="match status" value="1"/>
</dbReference>
<dbReference type="GO" id="GO:0005524">
    <property type="term" value="F:ATP binding"/>
    <property type="evidence" value="ECO:0007669"/>
    <property type="project" value="UniProtKB-UniRule"/>
</dbReference>
<dbReference type="OrthoDB" id="9802811at2"/>
<keyword evidence="1" id="KW-0479">Metal-binding</keyword>
<dbReference type="EMBL" id="FONZ01000002">
    <property type="protein sequence ID" value="SFF11852.1"/>
    <property type="molecule type" value="Genomic_DNA"/>
</dbReference>
<feature type="domain" description="PurM-like N-terminal" evidence="2">
    <location>
        <begin position="35"/>
        <end position="145"/>
    </location>
</feature>
<feature type="binding site" evidence="1">
    <location>
        <position position="219"/>
    </location>
    <ligand>
        <name>Mg(2+)</name>
        <dbReference type="ChEBI" id="CHEBI:18420"/>
        <label>3</label>
    </ligand>
</feature>